<keyword evidence="2 5" id="KW-0812">Transmembrane</keyword>
<dbReference type="RefSeq" id="WP_006667280.1">
    <property type="nucleotide sequence ID" value="NZ_AOIP01000054.1"/>
</dbReference>
<dbReference type="EMBL" id="AOIP01000054">
    <property type="protein sequence ID" value="ELY99963.1"/>
    <property type="molecule type" value="Genomic_DNA"/>
</dbReference>
<feature type="transmembrane region" description="Helical" evidence="5">
    <location>
        <begin position="43"/>
        <end position="67"/>
    </location>
</feature>
<evidence type="ECO:0000256" key="2">
    <source>
        <dbReference type="ARBA" id="ARBA00022692"/>
    </source>
</evidence>
<reference evidence="6 7" key="1">
    <citation type="journal article" date="2014" name="PLoS Genet.">
        <title>Phylogenetically driven sequencing of extremely halophilic archaea reveals strategies for static and dynamic osmo-response.</title>
        <authorList>
            <person name="Becker E.A."/>
            <person name="Seitzer P.M."/>
            <person name="Tritt A."/>
            <person name="Larsen D."/>
            <person name="Krusor M."/>
            <person name="Yao A.I."/>
            <person name="Wu D."/>
            <person name="Madern D."/>
            <person name="Eisen J.A."/>
            <person name="Darling A.E."/>
            <person name="Facciotti M.T."/>
        </authorList>
    </citation>
    <scope>NUCLEOTIDE SEQUENCE [LARGE SCALE GENOMIC DNA]</scope>
    <source>
        <strain evidence="6 7">DSM 13077</strain>
    </source>
</reference>
<accession>M0ARF6</accession>
<organism evidence="6 7">
    <name type="scientific">Natrialba aegyptia DSM 13077</name>
    <dbReference type="NCBI Taxonomy" id="1227491"/>
    <lineage>
        <taxon>Archaea</taxon>
        <taxon>Methanobacteriati</taxon>
        <taxon>Methanobacteriota</taxon>
        <taxon>Stenosarchaea group</taxon>
        <taxon>Halobacteria</taxon>
        <taxon>Halobacteriales</taxon>
        <taxon>Natrialbaceae</taxon>
        <taxon>Natrialba</taxon>
    </lineage>
</organism>
<dbReference type="GO" id="GO:0005886">
    <property type="term" value="C:plasma membrane"/>
    <property type="evidence" value="ECO:0007669"/>
    <property type="project" value="TreeGrafter"/>
</dbReference>
<dbReference type="InterPro" id="IPR000292">
    <property type="entry name" value="For/NO2_transpt"/>
</dbReference>
<evidence type="ECO:0000313" key="7">
    <source>
        <dbReference type="Proteomes" id="UP000011591"/>
    </source>
</evidence>
<evidence type="ECO:0000256" key="3">
    <source>
        <dbReference type="ARBA" id="ARBA00022989"/>
    </source>
</evidence>
<feature type="transmembrane region" description="Helical" evidence="5">
    <location>
        <begin position="73"/>
        <end position="94"/>
    </location>
</feature>
<dbReference type="PATRIC" id="fig|1227491.4.peg.3936"/>
<dbReference type="InterPro" id="IPR023271">
    <property type="entry name" value="Aquaporin-like"/>
</dbReference>
<feature type="transmembrane region" description="Helical" evidence="5">
    <location>
        <begin position="195"/>
        <end position="225"/>
    </location>
</feature>
<feature type="transmembrane region" description="Helical" evidence="5">
    <location>
        <begin position="115"/>
        <end position="138"/>
    </location>
</feature>
<keyword evidence="4 5" id="KW-0472">Membrane</keyword>
<evidence type="ECO:0000313" key="6">
    <source>
        <dbReference type="EMBL" id="ELY99963.1"/>
    </source>
</evidence>
<dbReference type="Pfam" id="PF01226">
    <property type="entry name" value="Form_Nir_trans"/>
    <property type="match status" value="1"/>
</dbReference>
<comment type="subcellular location">
    <subcellularLocation>
        <location evidence="1">Membrane</location>
        <topology evidence="1">Multi-pass membrane protein</topology>
    </subcellularLocation>
</comment>
<protein>
    <submittedName>
        <fullName evidence="6">Formate/nitrite transporter</fullName>
    </submittedName>
</protein>
<dbReference type="Gene3D" id="1.20.1080.10">
    <property type="entry name" value="Glycerol uptake facilitator protein"/>
    <property type="match status" value="1"/>
</dbReference>
<proteinExistence type="predicted"/>
<feature type="transmembrane region" description="Helical" evidence="5">
    <location>
        <begin position="237"/>
        <end position="259"/>
    </location>
</feature>
<evidence type="ECO:0000256" key="4">
    <source>
        <dbReference type="ARBA" id="ARBA00023136"/>
    </source>
</evidence>
<keyword evidence="3 5" id="KW-1133">Transmembrane helix</keyword>
<dbReference type="GO" id="GO:0015499">
    <property type="term" value="F:formate transmembrane transporter activity"/>
    <property type="evidence" value="ECO:0007669"/>
    <property type="project" value="TreeGrafter"/>
</dbReference>
<sequence>MDHAPSGAPAVGWAIGDRFSTEEIFVRVLASAEEEIDTRKQQLFFSGLTAGFAIVLTFLGHAVGVAAFPENSLLSAILYPVGFIYIIIGGYQLYTENTLPPVALVLSRIASFPMLLRVWSIVLLGNVVGAALGAYVLANGQVLSPDAVQAGLAFTSEGLEKDWWAVFNRSIFAGWLVAGVVWLNHAARDTISRFIIIYFIFYLIAAAELYHVITAACEVLFFLFVTGSASGTVVSEFWLPILLGNTIGGVLLFTLVNYAQTEQRRFPTIRELNMRELLFGWHGGTKQRSDSLEPAYQYFEKED</sequence>
<keyword evidence="7" id="KW-1185">Reference proteome</keyword>
<evidence type="ECO:0000256" key="5">
    <source>
        <dbReference type="SAM" id="Phobius"/>
    </source>
</evidence>
<dbReference type="Proteomes" id="UP000011591">
    <property type="component" value="Unassembled WGS sequence"/>
</dbReference>
<dbReference type="AlphaFoldDB" id="M0ARF6"/>
<evidence type="ECO:0000256" key="1">
    <source>
        <dbReference type="ARBA" id="ARBA00004141"/>
    </source>
</evidence>
<comment type="caution">
    <text evidence="6">The sequence shown here is derived from an EMBL/GenBank/DDBJ whole genome shotgun (WGS) entry which is preliminary data.</text>
</comment>
<dbReference type="PANTHER" id="PTHR30520:SF2">
    <property type="entry name" value="INNER MEMBRANE PROTEIN YFDC"/>
    <property type="match status" value="1"/>
</dbReference>
<dbReference type="PANTHER" id="PTHR30520">
    <property type="entry name" value="FORMATE TRANSPORTER-RELATED"/>
    <property type="match status" value="1"/>
</dbReference>
<name>M0ARF6_9EURY</name>
<feature type="transmembrane region" description="Helical" evidence="5">
    <location>
        <begin position="163"/>
        <end position="183"/>
    </location>
</feature>
<dbReference type="OrthoDB" id="195948at2157"/>
<gene>
    <name evidence="6" type="ORF">C480_19459</name>
</gene>